<organism evidence="1">
    <name type="scientific">bioreactor metagenome</name>
    <dbReference type="NCBI Taxonomy" id="1076179"/>
    <lineage>
        <taxon>unclassified sequences</taxon>
        <taxon>metagenomes</taxon>
        <taxon>ecological metagenomes</taxon>
    </lineage>
</organism>
<reference evidence="1" key="1">
    <citation type="submission" date="2019-08" db="EMBL/GenBank/DDBJ databases">
        <authorList>
            <person name="Kucharzyk K."/>
            <person name="Murdoch R.W."/>
            <person name="Higgins S."/>
            <person name="Loffler F."/>
        </authorList>
    </citation>
    <scope>NUCLEOTIDE SEQUENCE</scope>
</reference>
<gene>
    <name evidence="1" type="ORF">SDC9_137935</name>
</gene>
<name>A0A645DPW5_9ZZZZ</name>
<accession>A0A645DPW5</accession>
<dbReference type="Pfam" id="PF16266">
    <property type="entry name" value="DUF4919"/>
    <property type="match status" value="1"/>
</dbReference>
<comment type="caution">
    <text evidence="1">The sequence shown here is derived from an EMBL/GenBank/DDBJ whole genome shotgun (WGS) entry which is preliminary data.</text>
</comment>
<proteinExistence type="predicted"/>
<dbReference type="InterPro" id="IPR032578">
    <property type="entry name" value="DUF4919"/>
</dbReference>
<dbReference type="EMBL" id="VSSQ01037968">
    <property type="protein sequence ID" value="MPM90813.1"/>
    <property type="molecule type" value="Genomic_DNA"/>
</dbReference>
<protein>
    <submittedName>
        <fullName evidence="1">Uncharacterized protein</fullName>
    </submittedName>
</protein>
<dbReference type="AlphaFoldDB" id="A0A645DPW5"/>
<sequence length="96" mass="11041">MTVLLHVANCIKGKTDNYYFEERYRNLLSAIFSTGDGKSMKTSIRIVNMEDDYVLKGVLGFLGGEEKLGFENNHAYSIWEKGSDKLYFEDVMNIEK</sequence>
<evidence type="ECO:0000313" key="1">
    <source>
        <dbReference type="EMBL" id="MPM90813.1"/>
    </source>
</evidence>